<evidence type="ECO:0000313" key="6">
    <source>
        <dbReference type="EMBL" id="GAA5188351.1"/>
    </source>
</evidence>
<comment type="function">
    <text evidence="1">Histone-like DNA-binding protein which is capable of wrapping DNA to stabilize it, and thus to prevent its denaturation under extreme environmental conditions.</text>
</comment>
<evidence type="ECO:0000256" key="3">
    <source>
        <dbReference type="ARBA" id="ARBA00023067"/>
    </source>
</evidence>
<evidence type="ECO:0000256" key="2">
    <source>
        <dbReference type="ARBA" id="ARBA00010529"/>
    </source>
</evidence>
<organism evidence="6 7">
    <name type="scientific">Ferrimonas gelatinilytica</name>
    <dbReference type="NCBI Taxonomy" id="1255257"/>
    <lineage>
        <taxon>Bacteria</taxon>
        <taxon>Pseudomonadati</taxon>
        <taxon>Pseudomonadota</taxon>
        <taxon>Gammaproteobacteria</taxon>
        <taxon>Alteromonadales</taxon>
        <taxon>Ferrimonadaceae</taxon>
        <taxon>Ferrimonas</taxon>
    </lineage>
</organism>
<dbReference type="GO" id="GO:0003677">
    <property type="term" value="F:DNA binding"/>
    <property type="evidence" value="ECO:0007669"/>
    <property type="project" value="UniProtKB-KW"/>
</dbReference>
<comment type="similarity">
    <text evidence="2 5">Belongs to the bacterial histone-like protein family.</text>
</comment>
<keyword evidence="4 6" id="KW-0238">DNA-binding</keyword>
<keyword evidence="3" id="KW-0226">DNA condensation</keyword>
<dbReference type="PANTHER" id="PTHR33175">
    <property type="entry name" value="DNA-BINDING PROTEIN HU"/>
    <property type="match status" value="1"/>
</dbReference>
<proteinExistence type="inferred from homology"/>
<dbReference type="InterPro" id="IPR010992">
    <property type="entry name" value="IHF-like_DNA-bd_dom_sf"/>
</dbReference>
<dbReference type="Proteomes" id="UP001501600">
    <property type="component" value="Unassembled WGS sequence"/>
</dbReference>
<name>A0ABP9RX09_9GAMM</name>
<evidence type="ECO:0000256" key="5">
    <source>
        <dbReference type="RuleBase" id="RU003939"/>
    </source>
</evidence>
<gene>
    <name evidence="6" type="ORF">GCM10025772_08210</name>
</gene>
<dbReference type="PANTHER" id="PTHR33175:SF12">
    <property type="entry name" value="DNA-BINDING PROTEIN HU-ALPHA"/>
    <property type="match status" value="1"/>
</dbReference>
<dbReference type="EMBL" id="BAABLF010000005">
    <property type="protein sequence ID" value="GAA5188351.1"/>
    <property type="molecule type" value="Genomic_DNA"/>
</dbReference>
<accession>A0ABP9RX09</accession>
<comment type="caution">
    <text evidence="6">The sequence shown here is derived from an EMBL/GenBank/DDBJ whole genome shotgun (WGS) entry which is preliminary data.</text>
</comment>
<reference evidence="7" key="1">
    <citation type="journal article" date="2019" name="Int. J. Syst. Evol. Microbiol.">
        <title>The Global Catalogue of Microorganisms (GCM) 10K type strain sequencing project: providing services to taxonomists for standard genome sequencing and annotation.</title>
        <authorList>
            <consortium name="The Broad Institute Genomics Platform"/>
            <consortium name="The Broad Institute Genome Sequencing Center for Infectious Disease"/>
            <person name="Wu L."/>
            <person name="Ma J."/>
        </authorList>
    </citation>
    <scope>NUCLEOTIDE SEQUENCE [LARGE SCALE GENOMIC DNA]</scope>
    <source>
        <strain evidence="7">JCM 18720</strain>
    </source>
</reference>
<evidence type="ECO:0000256" key="1">
    <source>
        <dbReference type="ARBA" id="ARBA00003819"/>
    </source>
</evidence>
<sequence length="93" mass="10699">MTRKELIRRITDEGQLTPEQAKVFLDRLVTTITQALHEGERVYLPKFGIFEIRHHLPRTGRNPVTGEPVSIPLRTVPSFRPAEALKKQIHSPH</sequence>
<protein>
    <submittedName>
        <fullName evidence="6">HU family DNA-binding protein</fullName>
    </submittedName>
</protein>
<keyword evidence="7" id="KW-1185">Reference proteome</keyword>
<dbReference type="InterPro" id="IPR000119">
    <property type="entry name" value="Hist_DNA-bd"/>
</dbReference>
<dbReference type="SUPFAM" id="SSF47729">
    <property type="entry name" value="IHF-like DNA-binding proteins"/>
    <property type="match status" value="1"/>
</dbReference>
<dbReference type="PRINTS" id="PR01727">
    <property type="entry name" value="DNABINDINGHU"/>
</dbReference>
<dbReference type="Pfam" id="PF00216">
    <property type="entry name" value="Bac_DNA_binding"/>
    <property type="match status" value="1"/>
</dbReference>
<evidence type="ECO:0000256" key="4">
    <source>
        <dbReference type="ARBA" id="ARBA00023125"/>
    </source>
</evidence>
<dbReference type="CDD" id="cd13831">
    <property type="entry name" value="HU"/>
    <property type="match status" value="1"/>
</dbReference>
<dbReference type="SMART" id="SM00411">
    <property type="entry name" value="BHL"/>
    <property type="match status" value="1"/>
</dbReference>
<dbReference type="Gene3D" id="4.10.520.10">
    <property type="entry name" value="IHF-like DNA-binding proteins"/>
    <property type="match status" value="1"/>
</dbReference>
<evidence type="ECO:0000313" key="7">
    <source>
        <dbReference type="Proteomes" id="UP001501600"/>
    </source>
</evidence>
<dbReference type="RefSeq" id="WP_345315772.1">
    <property type="nucleotide sequence ID" value="NZ_BAABLF010000005.1"/>
</dbReference>